<dbReference type="Pfam" id="PF04055">
    <property type="entry name" value="Radical_SAM"/>
    <property type="match status" value="1"/>
</dbReference>
<dbReference type="HAMAP" id="MF_00206">
    <property type="entry name" value="Lipoyl_synth"/>
    <property type="match status" value="1"/>
</dbReference>
<evidence type="ECO:0000256" key="8">
    <source>
        <dbReference type="ARBA" id="ARBA00023014"/>
    </source>
</evidence>
<dbReference type="NCBIfam" id="NF009544">
    <property type="entry name" value="PRK12928.1"/>
    <property type="match status" value="1"/>
</dbReference>
<dbReference type="EC" id="2.8.1.8" evidence="2"/>
<keyword evidence="7" id="KW-0408">Iron</keyword>
<evidence type="ECO:0000256" key="6">
    <source>
        <dbReference type="ARBA" id="ARBA00022723"/>
    </source>
</evidence>
<evidence type="ECO:0000256" key="9">
    <source>
        <dbReference type="ARBA" id="ARBA00047326"/>
    </source>
</evidence>
<sequence>MNFPEFLRKKLPIGPLNKTIETIKKHNLHTVCTEANCPNRFECFSKKTATFLALGKECTRACSFCDIDFAKKPKKPDPLEPFNIAKSAKILELRHIVITMVARDDLEDEGANHLCKIIQEVKKLNPESTIETLTSDFSCRFDLIDLVLDQEVDIFNYNIETVERISPKIRHKATYSNSLKILKYAKESKKVKFVKSGLMVGVGETKKEVFQTIKDLKEAGVDIITIGQYLSPNNKKYPIKSFITPKEFQEYKDFAKKIFVKNIYAAPYVRSSYNAKSILNKALSK</sequence>
<gene>
    <name evidence="11" type="ORF">LCGC14_1870310</name>
</gene>
<dbReference type="InterPro" id="IPR058240">
    <property type="entry name" value="rSAM_sf"/>
</dbReference>
<protein>
    <recommendedName>
        <fullName evidence="2">lipoyl synthase</fullName>
        <ecNumber evidence="2">2.8.1.8</ecNumber>
    </recommendedName>
</protein>
<dbReference type="CDD" id="cd01335">
    <property type="entry name" value="Radical_SAM"/>
    <property type="match status" value="1"/>
</dbReference>
<feature type="domain" description="Radical SAM core" evidence="10">
    <location>
        <begin position="44"/>
        <end position="261"/>
    </location>
</feature>
<dbReference type="InterPro" id="IPR007197">
    <property type="entry name" value="rSAM"/>
</dbReference>
<dbReference type="SUPFAM" id="SSF102114">
    <property type="entry name" value="Radical SAM enzymes"/>
    <property type="match status" value="1"/>
</dbReference>
<dbReference type="AlphaFoldDB" id="A0A0F9J3Z9"/>
<dbReference type="GO" id="GO:0016992">
    <property type="term" value="F:lipoate synthase activity"/>
    <property type="evidence" value="ECO:0007669"/>
    <property type="project" value="UniProtKB-EC"/>
</dbReference>
<dbReference type="PANTHER" id="PTHR10949:SF0">
    <property type="entry name" value="LIPOYL SYNTHASE, MITOCHONDRIAL"/>
    <property type="match status" value="1"/>
</dbReference>
<comment type="caution">
    <text evidence="11">The sequence shown here is derived from an EMBL/GenBank/DDBJ whole genome shotgun (WGS) entry which is preliminary data.</text>
</comment>
<proteinExistence type="inferred from homology"/>
<dbReference type="InterPro" id="IPR006638">
    <property type="entry name" value="Elp3/MiaA/NifB-like_rSAM"/>
</dbReference>
<name>A0A0F9J3Z9_9ZZZZ</name>
<comment type="cofactor">
    <cofactor evidence="1">
        <name>[4Fe-4S] cluster</name>
        <dbReference type="ChEBI" id="CHEBI:49883"/>
    </cofactor>
</comment>
<dbReference type="Gene3D" id="3.20.20.70">
    <property type="entry name" value="Aldolase class I"/>
    <property type="match status" value="1"/>
</dbReference>
<evidence type="ECO:0000256" key="5">
    <source>
        <dbReference type="ARBA" id="ARBA00022691"/>
    </source>
</evidence>
<dbReference type="SFLD" id="SFLDS00029">
    <property type="entry name" value="Radical_SAM"/>
    <property type="match status" value="1"/>
</dbReference>
<keyword evidence="3" id="KW-0004">4Fe-4S</keyword>
<comment type="catalytic activity">
    <reaction evidence="9">
        <text>[[Fe-S] cluster scaffold protein carrying a second [4Fe-4S](2+) cluster] + N(6)-octanoyl-L-lysyl-[protein] + 2 oxidized [2Fe-2S]-[ferredoxin] + 2 S-adenosyl-L-methionine + 4 H(+) = [[Fe-S] cluster scaffold protein] + N(6)-[(R)-dihydrolipoyl]-L-lysyl-[protein] + 4 Fe(3+) + 2 hydrogen sulfide + 2 5'-deoxyadenosine + 2 L-methionine + 2 reduced [2Fe-2S]-[ferredoxin]</text>
        <dbReference type="Rhea" id="RHEA:16585"/>
        <dbReference type="Rhea" id="RHEA-COMP:9928"/>
        <dbReference type="Rhea" id="RHEA-COMP:10000"/>
        <dbReference type="Rhea" id="RHEA-COMP:10001"/>
        <dbReference type="Rhea" id="RHEA-COMP:10475"/>
        <dbReference type="Rhea" id="RHEA-COMP:14568"/>
        <dbReference type="Rhea" id="RHEA-COMP:14569"/>
        <dbReference type="ChEBI" id="CHEBI:15378"/>
        <dbReference type="ChEBI" id="CHEBI:17319"/>
        <dbReference type="ChEBI" id="CHEBI:29034"/>
        <dbReference type="ChEBI" id="CHEBI:29919"/>
        <dbReference type="ChEBI" id="CHEBI:33722"/>
        <dbReference type="ChEBI" id="CHEBI:33737"/>
        <dbReference type="ChEBI" id="CHEBI:33738"/>
        <dbReference type="ChEBI" id="CHEBI:57844"/>
        <dbReference type="ChEBI" id="CHEBI:59789"/>
        <dbReference type="ChEBI" id="CHEBI:78809"/>
        <dbReference type="ChEBI" id="CHEBI:83100"/>
        <dbReference type="EC" id="2.8.1.8"/>
    </reaction>
</comment>
<evidence type="ECO:0000259" key="10">
    <source>
        <dbReference type="PROSITE" id="PS51918"/>
    </source>
</evidence>
<dbReference type="EMBL" id="LAZR01019075">
    <property type="protein sequence ID" value="KKL93877.1"/>
    <property type="molecule type" value="Genomic_DNA"/>
</dbReference>
<reference evidence="11" key="1">
    <citation type="journal article" date="2015" name="Nature">
        <title>Complex archaea that bridge the gap between prokaryotes and eukaryotes.</title>
        <authorList>
            <person name="Spang A."/>
            <person name="Saw J.H."/>
            <person name="Jorgensen S.L."/>
            <person name="Zaremba-Niedzwiedzka K."/>
            <person name="Martijn J."/>
            <person name="Lind A.E."/>
            <person name="van Eijk R."/>
            <person name="Schleper C."/>
            <person name="Guy L."/>
            <person name="Ettema T.J."/>
        </authorList>
    </citation>
    <scope>NUCLEOTIDE SEQUENCE</scope>
</reference>
<organism evidence="11">
    <name type="scientific">marine sediment metagenome</name>
    <dbReference type="NCBI Taxonomy" id="412755"/>
    <lineage>
        <taxon>unclassified sequences</taxon>
        <taxon>metagenomes</taxon>
        <taxon>ecological metagenomes</taxon>
    </lineage>
</organism>
<dbReference type="PANTHER" id="PTHR10949">
    <property type="entry name" value="LIPOYL SYNTHASE"/>
    <property type="match status" value="1"/>
</dbReference>
<evidence type="ECO:0000256" key="1">
    <source>
        <dbReference type="ARBA" id="ARBA00001966"/>
    </source>
</evidence>
<dbReference type="GO" id="GO:0051539">
    <property type="term" value="F:4 iron, 4 sulfur cluster binding"/>
    <property type="evidence" value="ECO:0007669"/>
    <property type="project" value="UniProtKB-KW"/>
</dbReference>
<dbReference type="InterPro" id="IPR003698">
    <property type="entry name" value="Lipoyl_synth"/>
</dbReference>
<dbReference type="InterPro" id="IPR013785">
    <property type="entry name" value="Aldolase_TIM"/>
</dbReference>
<evidence type="ECO:0000256" key="4">
    <source>
        <dbReference type="ARBA" id="ARBA00022679"/>
    </source>
</evidence>
<evidence type="ECO:0000256" key="3">
    <source>
        <dbReference type="ARBA" id="ARBA00022485"/>
    </source>
</evidence>
<dbReference type="NCBIfam" id="NF004019">
    <property type="entry name" value="PRK05481.1"/>
    <property type="match status" value="1"/>
</dbReference>
<keyword evidence="5" id="KW-0949">S-adenosyl-L-methionine</keyword>
<keyword evidence="8" id="KW-0411">Iron-sulfur</keyword>
<keyword evidence="4" id="KW-0808">Transferase</keyword>
<evidence type="ECO:0000256" key="2">
    <source>
        <dbReference type="ARBA" id="ARBA00012237"/>
    </source>
</evidence>
<accession>A0A0F9J3Z9</accession>
<dbReference type="SMART" id="SM00729">
    <property type="entry name" value="Elp3"/>
    <property type="match status" value="1"/>
</dbReference>
<dbReference type="GO" id="GO:0046872">
    <property type="term" value="F:metal ion binding"/>
    <property type="evidence" value="ECO:0007669"/>
    <property type="project" value="UniProtKB-KW"/>
</dbReference>
<dbReference type="PROSITE" id="PS51918">
    <property type="entry name" value="RADICAL_SAM"/>
    <property type="match status" value="1"/>
</dbReference>
<dbReference type="NCBIfam" id="TIGR00510">
    <property type="entry name" value="lipA"/>
    <property type="match status" value="1"/>
</dbReference>
<evidence type="ECO:0000313" key="11">
    <source>
        <dbReference type="EMBL" id="KKL93877.1"/>
    </source>
</evidence>
<keyword evidence="6" id="KW-0479">Metal-binding</keyword>
<evidence type="ECO:0000256" key="7">
    <source>
        <dbReference type="ARBA" id="ARBA00023004"/>
    </source>
</evidence>